<evidence type="ECO:0000256" key="1">
    <source>
        <dbReference type="ARBA" id="ARBA00004141"/>
    </source>
</evidence>
<keyword evidence="6" id="KW-0539">Nucleus</keyword>
<feature type="transmembrane region" description="Helical" evidence="8">
    <location>
        <begin position="61"/>
        <end position="87"/>
    </location>
</feature>
<feature type="transmembrane region" description="Helical" evidence="8">
    <location>
        <begin position="99"/>
        <end position="121"/>
    </location>
</feature>
<comment type="caution">
    <text evidence="10">The sequence shown here is derived from an EMBL/GenBank/DDBJ whole genome shotgun (WGS) entry which is preliminary data.</text>
</comment>
<feature type="transmembrane region" description="Helical" evidence="8">
    <location>
        <begin position="361"/>
        <end position="382"/>
    </location>
</feature>
<dbReference type="Proteomes" id="UP000288859">
    <property type="component" value="Unassembled WGS sequence"/>
</dbReference>
<dbReference type="SUPFAM" id="SSF103473">
    <property type="entry name" value="MFS general substrate transporter"/>
    <property type="match status" value="1"/>
</dbReference>
<dbReference type="AlphaFoldDB" id="A0A438N672"/>
<dbReference type="Pfam" id="PF07690">
    <property type="entry name" value="MFS_1"/>
    <property type="match status" value="1"/>
</dbReference>
<dbReference type="Gene3D" id="1.20.1250.20">
    <property type="entry name" value="MFS general substrate transporter like domains"/>
    <property type="match status" value="2"/>
</dbReference>
<keyword evidence="3 8" id="KW-0812">Transmembrane</keyword>
<feature type="transmembrane region" description="Helical" evidence="8">
    <location>
        <begin position="221"/>
        <end position="243"/>
    </location>
</feature>
<feature type="transmembrane region" description="Helical" evidence="8">
    <location>
        <begin position="296"/>
        <end position="321"/>
    </location>
</feature>
<dbReference type="PANTHER" id="PTHR43791:SF47">
    <property type="entry name" value="MAJOR FACILITATOR SUPERFAMILY (MFS) PROFILE DOMAIN-CONTAINING PROTEIN-RELATED"/>
    <property type="match status" value="1"/>
</dbReference>
<feature type="transmembrane region" description="Helical" evidence="8">
    <location>
        <begin position="158"/>
        <end position="178"/>
    </location>
</feature>
<keyword evidence="5 8" id="KW-0472">Membrane</keyword>
<evidence type="ECO:0000256" key="3">
    <source>
        <dbReference type="ARBA" id="ARBA00022692"/>
    </source>
</evidence>
<keyword evidence="2" id="KW-0813">Transport</keyword>
<evidence type="ECO:0000256" key="8">
    <source>
        <dbReference type="SAM" id="Phobius"/>
    </source>
</evidence>
<dbReference type="InterPro" id="IPR020846">
    <property type="entry name" value="MFS_dom"/>
</dbReference>
<dbReference type="InterPro" id="IPR036259">
    <property type="entry name" value="MFS_trans_sf"/>
</dbReference>
<reference evidence="10 11" key="1">
    <citation type="submission" date="2017-03" db="EMBL/GenBank/DDBJ databases">
        <title>Genomes of endolithic fungi from Antarctica.</title>
        <authorList>
            <person name="Coleine C."/>
            <person name="Masonjones S."/>
            <person name="Stajich J.E."/>
        </authorList>
    </citation>
    <scope>NUCLEOTIDE SEQUENCE [LARGE SCALE GENOMIC DNA]</scope>
    <source>
        <strain evidence="10 11">CCFEE 6314</strain>
    </source>
</reference>
<dbReference type="VEuPathDB" id="FungiDB:PV10_05563"/>
<evidence type="ECO:0000256" key="7">
    <source>
        <dbReference type="SAM" id="MobiDB-lite"/>
    </source>
</evidence>
<dbReference type="GO" id="GO:0022857">
    <property type="term" value="F:transmembrane transporter activity"/>
    <property type="evidence" value="ECO:0007669"/>
    <property type="project" value="InterPro"/>
</dbReference>
<evidence type="ECO:0000256" key="5">
    <source>
        <dbReference type="ARBA" id="ARBA00023136"/>
    </source>
</evidence>
<dbReference type="OrthoDB" id="4451586at2759"/>
<dbReference type="CDD" id="cd12148">
    <property type="entry name" value="fungal_TF_MHR"/>
    <property type="match status" value="1"/>
</dbReference>
<organism evidence="10 11">
    <name type="scientific">Exophiala mesophila</name>
    <name type="common">Black yeast-like fungus</name>
    <dbReference type="NCBI Taxonomy" id="212818"/>
    <lineage>
        <taxon>Eukaryota</taxon>
        <taxon>Fungi</taxon>
        <taxon>Dikarya</taxon>
        <taxon>Ascomycota</taxon>
        <taxon>Pezizomycotina</taxon>
        <taxon>Eurotiomycetes</taxon>
        <taxon>Chaetothyriomycetidae</taxon>
        <taxon>Chaetothyriales</taxon>
        <taxon>Herpotrichiellaceae</taxon>
        <taxon>Exophiala</taxon>
    </lineage>
</organism>
<feature type="transmembrane region" description="Helical" evidence="8">
    <location>
        <begin position="388"/>
        <end position="408"/>
    </location>
</feature>
<evidence type="ECO:0000256" key="2">
    <source>
        <dbReference type="ARBA" id="ARBA00022448"/>
    </source>
</evidence>
<dbReference type="SMART" id="SM00906">
    <property type="entry name" value="Fungal_trans"/>
    <property type="match status" value="1"/>
</dbReference>
<feature type="region of interest" description="Disordered" evidence="7">
    <location>
        <begin position="1160"/>
        <end position="1179"/>
    </location>
</feature>
<sequence>MSAPFHKTEILDDDAVEKQTGVEVEVATTRRSQEKPGDEIVDSDFTPEDWKRIKRQIDRRLVVTCGVLYVISVMDRNNVGAAAIAGLTVDLELNVGYRYSIVVLTFFATYCVFQAPGTLLCRAIGPRYFLAGTTVAFGFVIIGFGFPQTWTALVGLRLILGVLEAGFFPACVYLISTWYSRYDMHKRYSFFYLIGSFASGFAGILAYGLMQMDGIGGLEGWRWIFIMEGIITVLVGIGGYFLLVDFPDRSAKKSWRFLSEKELAFVKAKLAKDRDDVEAEPWSFKKWAASGLDPKAWGFALIFFGVVTNATGIGFFLPLILRGSMGYSIAAAQCLVAPPFAFAGVVMMTTSWVGDKYRVRGAVVAFGAMLCVVGLPIMGFAPSAGARYFGVFLTTAGTHSNLPGMMAYQANNIRGQWKRAFCSALMVSFGGIGGVAGSLIFRSQDAPQYGPGFYGLIACNGYESIVVANLPNAIQQDTQNSPTSRVQDLQDEIDLTPHSSIQFQSTYTRNSDGCVDPTESPELPSYISPTKHIFDVEEIAYLRSRGALSVPLPDLRDQLLLAFLLYVHPFLPVVDFQDVCDAVEGRPGCQISLLLFQAIMFAGTAFVDLQHLLDAGFENRLAARAYFFRKIKLLYDFEYESDRVVMIQATLLHAWWWESTNDQQDPWYWLGIILTLATGMGLNRAEGYASIDEKTCRLWRRLWWTIASRDRLAAITTRKPLRIPDEDLNLEPLKFQDFDTKPLDTRIPALRNCPLATDCVSKVMLADMFMSKLRLLLIMGRAIVSSYALQRFAVSTSEWAIYYRPKRKCDLDLTMFNQIRNELDQWSRTRNSYCRMKYHEDNGSDEMSRTNLRIHAASLELLYMMAVEILNRPLTSPRQRRCEDDQDRLQDGITSTAIAIATVSRVMSEMSDLLQRLREQDLLCKIPPVSVSFIMTAMASLFVDIRMARKQPNDLPNHQYHECIRSLLAIRGIWPITSGACTMIKAMETNSQIWYARNLKMLAEPVNRTADERFQGDSGGGGDDDRMSTTGSSEDGYQQGRRLQNDQDGQDISRHTSTLEGSIVIGPGNSQPQCTTTTTTATTTAINLAVDDNNYGENMDLDKAAAAACFESLYPFPLLSADFDLLDTNQCPELFLGYSDGPFEGGMGLGNEASGSVWPSSPGVTSAVELTTSNGRSWT</sequence>
<evidence type="ECO:0000313" key="11">
    <source>
        <dbReference type="Proteomes" id="UP000288859"/>
    </source>
</evidence>
<dbReference type="VEuPathDB" id="FungiDB:PV10_06027"/>
<dbReference type="GO" id="GO:0003677">
    <property type="term" value="F:DNA binding"/>
    <property type="evidence" value="ECO:0007669"/>
    <property type="project" value="InterPro"/>
</dbReference>
<dbReference type="EMBL" id="NAJM01000019">
    <property type="protein sequence ID" value="RVX71041.1"/>
    <property type="molecule type" value="Genomic_DNA"/>
</dbReference>
<evidence type="ECO:0000256" key="4">
    <source>
        <dbReference type="ARBA" id="ARBA00022989"/>
    </source>
</evidence>
<comment type="subcellular location">
    <subcellularLocation>
        <location evidence="1">Membrane</location>
        <topology evidence="1">Multi-pass membrane protein</topology>
    </subcellularLocation>
</comment>
<dbReference type="GO" id="GO:0006351">
    <property type="term" value="P:DNA-templated transcription"/>
    <property type="evidence" value="ECO:0007669"/>
    <property type="project" value="InterPro"/>
</dbReference>
<evidence type="ECO:0000256" key="6">
    <source>
        <dbReference type="ARBA" id="ARBA00023242"/>
    </source>
</evidence>
<dbReference type="Pfam" id="PF04082">
    <property type="entry name" value="Fungal_trans"/>
    <property type="match status" value="1"/>
</dbReference>
<gene>
    <name evidence="10" type="ORF">B0A52_03406</name>
</gene>
<keyword evidence="4 8" id="KW-1133">Transmembrane helix</keyword>
<dbReference type="InterPro" id="IPR007219">
    <property type="entry name" value="XnlR_reg_dom"/>
</dbReference>
<dbReference type="PROSITE" id="PS50850">
    <property type="entry name" value="MFS"/>
    <property type="match status" value="1"/>
</dbReference>
<protein>
    <recommendedName>
        <fullName evidence="9">Major facilitator superfamily (MFS) profile domain-containing protein</fullName>
    </recommendedName>
</protein>
<feature type="transmembrane region" description="Helical" evidence="8">
    <location>
        <begin position="420"/>
        <end position="441"/>
    </location>
</feature>
<feature type="domain" description="Major facilitator superfamily (MFS) profile" evidence="9">
    <location>
        <begin position="61"/>
        <end position="475"/>
    </location>
</feature>
<feature type="transmembrane region" description="Helical" evidence="8">
    <location>
        <begin position="128"/>
        <end position="146"/>
    </location>
</feature>
<feature type="transmembrane region" description="Helical" evidence="8">
    <location>
        <begin position="327"/>
        <end position="349"/>
    </location>
</feature>
<evidence type="ECO:0000313" key="10">
    <source>
        <dbReference type="EMBL" id="RVX71041.1"/>
    </source>
</evidence>
<accession>A0A438N672</accession>
<dbReference type="GO" id="GO:0016020">
    <property type="term" value="C:membrane"/>
    <property type="evidence" value="ECO:0007669"/>
    <property type="project" value="UniProtKB-SubCell"/>
</dbReference>
<dbReference type="GO" id="GO:0008270">
    <property type="term" value="F:zinc ion binding"/>
    <property type="evidence" value="ECO:0007669"/>
    <property type="project" value="InterPro"/>
</dbReference>
<feature type="transmembrane region" description="Helical" evidence="8">
    <location>
        <begin position="190"/>
        <end position="209"/>
    </location>
</feature>
<dbReference type="FunFam" id="1.20.1250.20:FF:000018">
    <property type="entry name" value="MFS transporter permease"/>
    <property type="match status" value="1"/>
</dbReference>
<proteinExistence type="predicted"/>
<dbReference type="PANTHER" id="PTHR43791">
    <property type="entry name" value="PERMEASE-RELATED"/>
    <property type="match status" value="1"/>
</dbReference>
<evidence type="ECO:0000259" key="9">
    <source>
        <dbReference type="PROSITE" id="PS50850"/>
    </source>
</evidence>
<name>A0A438N672_EXOME</name>
<feature type="region of interest" description="Disordered" evidence="7">
    <location>
        <begin position="1011"/>
        <end position="1053"/>
    </location>
</feature>
<dbReference type="InterPro" id="IPR011701">
    <property type="entry name" value="MFS"/>
</dbReference>